<proteinExistence type="predicted"/>
<feature type="compositionally biased region" description="Basic and acidic residues" evidence="1">
    <location>
        <begin position="293"/>
        <end position="309"/>
    </location>
</feature>
<organism evidence="2">
    <name type="scientific">viral metagenome</name>
    <dbReference type="NCBI Taxonomy" id="1070528"/>
    <lineage>
        <taxon>unclassified sequences</taxon>
        <taxon>metagenomes</taxon>
        <taxon>organismal metagenomes</taxon>
    </lineage>
</organism>
<evidence type="ECO:0000313" key="2">
    <source>
        <dbReference type="EMBL" id="QHS90057.1"/>
    </source>
</evidence>
<evidence type="ECO:0000256" key="1">
    <source>
        <dbReference type="SAM" id="MobiDB-lite"/>
    </source>
</evidence>
<accession>A0A6C0BCR6</accession>
<protein>
    <submittedName>
        <fullName evidence="2">Uncharacterized protein</fullName>
    </submittedName>
</protein>
<dbReference type="EMBL" id="MN739124">
    <property type="protein sequence ID" value="QHS90057.1"/>
    <property type="molecule type" value="Genomic_DNA"/>
</dbReference>
<name>A0A6C0BCR6_9ZZZZ</name>
<sequence>MSFLTENTIIPTINDSTFITESVSVNFAVENTNEPAIDTTNEQAIDTTNILLEESDGWKIVTSNNDKVSKKKTSKKDEIKKVHEVVPSWLQKKKQTTETLSPKKLFEKKNSLDLLREHIDMIHNEVIWNAARYLKTLILKGAESNAYMMYYPSVEITSYLQPKNKTFFHQVVSHRDKGTSTRISLFDWTFQGKHLYIFTTSPWSRQDGRIKTPVAKKRAIYNKIAQENSIPSKESPNAIILSDEGFTKLRNLAWNDIATEFMKLLFYDDYSLASAAVRAVATERVQFSKKSSKKEETEIDSKGEYEQNY</sequence>
<feature type="region of interest" description="Disordered" evidence="1">
    <location>
        <begin position="288"/>
        <end position="309"/>
    </location>
</feature>
<dbReference type="AlphaFoldDB" id="A0A6C0BCR6"/>
<reference evidence="2" key="1">
    <citation type="journal article" date="2020" name="Nature">
        <title>Giant virus diversity and host interactions through global metagenomics.</title>
        <authorList>
            <person name="Schulz F."/>
            <person name="Roux S."/>
            <person name="Paez-Espino D."/>
            <person name="Jungbluth S."/>
            <person name="Walsh D.A."/>
            <person name="Denef V.J."/>
            <person name="McMahon K.D."/>
            <person name="Konstantinidis K.T."/>
            <person name="Eloe-Fadrosh E.A."/>
            <person name="Kyrpides N.C."/>
            <person name="Woyke T."/>
        </authorList>
    </citation>
    <scope>NUCLEOTIDE SEQUENCE</scope>
    <source>
        <strain evidence="2">GVMAG-M-3300010160-4</strain>
    </source>
</reference>